<accession>A0A2Z7C0C5</accession>
<dbReference type="Proteomes" id="UP000250235">
    <property type="component" value="Unassembled WGS sequence"/>
</dbReference>
<sequence length="112" mass="12799">MVTVHQITGDLFMEDIDLAISIPLQHLEYFSFVTLPSSLSKPLLFTITYFLRFLTVDDEALSKHHAVRTYDLLSFSVELTRVDRMRVIERLGFPGYSTGRGGEQLVMSLEVD</sequence>
<reference evidence="1 2" key="1">
    <citation type="journal article" date="2015" name="Proc. Natl. Acad. Sci. U.S.A.">
        <title>The resurrection genome of Boea hygrometrica: A blueprint for survival of dehydration.</title>
        <authorList>
            <person name="Xiao L."/>
            <person name="Yang G."/>
            <person name="Zhang L."/>
            <person name="Yang X."/>
            <person name="Zhao S."/>
            <person name="Ji Z."/>
            <person name="Zhou Q."/>
            <person name="Hu M."/>
            <person name="Wang Y."/>
            <person name="Chen M."/>
            <person name="Xu Y."/>
            <person name="Jin H."/>
            <person name="Xiao X."/>
            <person name="Hu G."/>
            <person name="Bao F."/>
            <person name="Hu Y."/>
            <person name="Wan P."/>
            <person name="Li L."/>
            <person name="Deng X."/>
            <person name="Kuang T."/>
            <person name="Xiang C."/>
            <person name="Zhu J.K."/>
            <person name="Oliver M.J."/>
            <person name="He Y."/>
        </authorList>
    </citation>
    <scope>NUCLEOTIDE SEQUENCE [LARGE SCALE GENOMIC DNA]</scope>
    <source>
        <strain evidence="2">cv. XS01</strain>
    </source>
</reference>
<protein>
    <submittedName>
        <fullName evidence="1">Glutamate receptor 2.5-like</fullName>
    </submittedName>
</protein>
<keyword evidence="1" id="KW-0675">Receptor</keyword>
<proteinExistence type="predicted"/>
<evidence type="ECO:0000313" key="2">
    <source>
        <dbReference type="Proteomes" id="UP000250235"/>
    </source>
</evidence>
<dbReference type="AlphaFoldDB" id="A0A2Z7C0C5"/>
<dbReference type="EMBL" id="KV000202">
    <property type="protein sequence ID" value="KZV40395.1"/>
    <property type="molecule type" value="Genomic_DNA"/>
</dbReference>
<organism evidence="1 2">
    <name type="scientific">Dorcoceras hygrometricum</name>
    <dbReference type="NCBI Taxonomy" id="472368"/>
    <lineage>
        <taxon>Eukaryota</taxon>
        <taxon>Viridiplantae</taxon>
        <taxon>Streptophyta</taxon>
        <taxon>Embryophyta</taxon>
        <taxon>Tracheophyta</taxon>
        <taxon>Spermatophyta</taxon>
        <taxon>Magnoliopsida</taxon>
        <taxon>eudicotyledons</taxon>
        <taxon>Gunneridae</taxon>
        <taxon>Pentapetalae</taxon>
        <taxon>asterids</taxon>
        <taxon>lamiids</taxon>
        <taxon>Lamiales</taxon>
        <taxon>Gesneriaceae</taxon>
        <taxon>Didymocarpoideae</taxon>
        <taxon>Trichosporeae</taxon>
        <taxon>Loxocarpinae</taxon>
        <taxon>Dorcoceras</taxon>
    </lineage>
</organism>
<name>A0A2Z7C0C5_9LAMI</name>
<evidence type="ECO:0000313" key="1">
    <source>
        <dbReference type="EMBL" id="KZV40395.1"/>
    </source>
</evidence>
<gene>
    <name evidence="1" type="ORF">F511_44354</name>
</gene>
<keyword evidence="2" id="KW-1185">Reference proteome</keyword>